<comment type="caution">
    <text evidence="11">The sequence shown here is derived from an EMBL/GenBank/DDBJ whole genome shotgun (WGS) entry which is preliminary data.</text>
</comment>
<evidence type="ECO:0000256" key="2">
    <source>
        <dbReference type="ARBA" id="ARBA00006918"/>
    </source>
</evidence>
<comment type="similarity">
    <text evidence="2">Belongs to the SWC4 family.</text>
</comment>
<dbReference type="GO" id="GO:0035267">
    <property type="term" value="C:NuA4 histone acetyltransferase complex"/>
    <property type="evidence" value="ECO:0007669"/>
    <property type="project" value="InterPro"/>
</dbReference>
<feature type="region of interest" description="Disordered" evidence="9">
    <location>
        <begin position="445"/>
        <end position="473"/>
    </location>
</feature>
<evidence type="ECO:0000256" key="8">
    <source>
        <dbReference type="ARBA" id="ARBA00025264"/>
    </source>
</evidence>
<dbReference type="Pfam" id="PF05499">
    <property type="entry name" value="DMAP1"/>
    <property type="match status" value="1"/>
</dbReference>
<feature type="region of interest" description="Disordered" evidence="9">
    <location>
        <begin position="272"/>
        <end position="309"/>
    </location>
</feature>
<dbReference type="GO" id="GO:0000122">
    <property type="term" value="P:negative regulation of transcription by RNA polymerase II"/>
    <property type="evidence" value="ECO:0007669"/>
    <property type="project" value="TreeGrafter"/>
</dbReference>
<keyword evidence="7" id="KW-0539">Nucleus</keyword>
<keyword evidence="12" id="KW-1185">Reference proteome</keyword>
<dbReference type="GO" id="GO:0006338">
    <property type="term" value="P:chromatin remodeling"/>
    <property type="evidence" value="ECO:0007669"/>
    <property type="project" value="InterPro"/>
</dbReference>
<dbReference type="FunFam" id="1.10.10.60:FF:000087">
    <property type="entry name" value="DNA methyltransferase 1-associated protein 1"/>
    <property type="match status" value="1"/>
</dbReference>
<dbReference type="InterPro" id="IPR032563">
    <property type="entry name" value="DAMP1_SANT-like"/>
</dbReference>
<organism evidence="11 12">
    <name type="scientific">Umbelopsis vinacea</name>
    <dbReference type="NCBI Taxonomy" id="44442"/>
    <lineage>
        <taxon>Eukaryota</taxon>
        <taxon>Fungi</taxon>
        <taxon>Fungi incertae sedis</taxon>
        <taxon>Mucoromycota</taxon>
        <taxon>Mucoromycotina</taxon>
        <taxon>Umbelopsidomycetes</taxon>
        <taxon>Umbelopsidales</taxon>
        <taxon>Umbelopsidaceae</taxon>
        <taxon>Umbelopsis</taxon>
    </lineage>
</organism>
<feature type="non-terminal residue" evidence="11">
    <location>
        <position position="1"/>
    </location>
</feature>
<name>A0A8H7Q115_9FUNG</name>
<dbReference type="InterPro" id="IPR001005">
    <property type="entry name" value="SANT/Myb"/>
</dbReference>
<evidence type="ECO:0000256" key="6">
    <source>
        <dbReference type="ARBA" id="ARBA00023163"/>
    </source>
</evidence>
<proteinExistence type="inferred from homology"/>
<evidence type="ECO:0000256" key="3">
    <source>
        <dbReference type="ARBA" id="ARBA00019132"/>
    </source>
</evidence>
<keyword evidence="6" id="KW-0804">Transcription</keyword>
<feature type="compositionally biased region" description="Gly residues" evidence="9">
    <location>
        <begin position="291"/>
        <end position="302"/>
    </location>
</feature>
<evidence type="ECO:0000256" key="1">
    <source>
        <dbReference type="ARBA" id="ARBA00004123"/>
    </source>
</evidence>
<evidence type="ECO:0000256" key="7">
    <source>
        <dbReference type="ARBA" id="ARBA00023242"/>
    </source>
</evidence>
<comment type="function">
    <text evidence="8">Component of the SWR1 complex which mediates the ATP-dependent exchange of histone H2A for the H2A variant HZT1 leading to transcriptional regulation of selected genes by chromatin remodeling. Component of the NuA4 histone acetyltransferase complex which is involved in transcriptional activation of selected genes principally by acetylation of nucleosomal histone H4 and H2A. The NuA4 complex is also involved in DNA repair.</text>
</comment>
<accession>A0A8H7Q115</accession>
<evidence type="ECO:0000256" key="9">
    <source>
        <dbReference type="SAM" id="MobiDB-lite"/>
    </source>
</evidence>
<comment type="subcellular location">
    <subcellularLocation>
        <location evidence="1">Nucleus</location>
    </subcellularLocation>
</comment>
<dbReference type="InterPro" id="IPR027109">
    <property type="entry name" value="Swc4/Dmap1"/>
</dbReference>
<dbReference type="Pfam" id="PF16282">
    <property type="entry name" value="SANT_DAMP1_like"/>
    <property type="match status" value="1"/>
</dbReference>
<reference evidence="11" key="1">
    <citation type="submission" date="2020-12" db="EMBL/GenBank/DDBJ databases">
        <title>Metabolic potential, ecology and presence of endohyphal bacteria is reflected in genomic diversity of Mucoromycotina.</title>
        <authorList>
            <person name="Muszewska A."/>
            <person name="Okrasinska A."/>
            <person name="Steczkiewicz K."/>
            <person name="Drgas O."/>
            <person name="Orlowska M."/>
            <person name="Perlinska-Lenart U."/>
            <person name="Aleksandrzak-Piekarczyk T."/>
            <person name="Szatraj K."/>
            <person name="Zielenkiewicz U."/>
            <person name="Pilsyk S."/>
            <person name="Malc E."/>
            <person name="Mieczkowski P."/>
            <person name="Kruszewska J.S."/>
            <person name="Biernat P."/>
            <person name="Pawlowska J."/>
        </authorList>
    </citation>
    <scope>NUCLEOTIDE SEQUENCE</scope>
    <source>
        <strain evidence="11">WA0000051536</strain>
    </source>
</reference>
<evidence type="ECO:0000256" key="5">
    <source>
        <dbReference type="ARBA" id="ARBA00023015"/>
    </source>
</evidence>
<evidence type="ECO:0000259" key="10">
    <source>
        <dbReference type="SMART" id="SM00717"/>
    </source>
</evidence>
<dbReference type="GO" id="GO:0000812">
    <property type="term" value="C:Swr1 complex"/>
    <property type="evidence" value="ECO:0007669"/>
    <property type="project" value="TreeGrafter"/>
</dbReference>
<evidence type="ECO:0000313" key="12">
    <source>
        <dbReference type="Proteomes" id="UP000612746"/>
    </source>
</evidence>
<evidence type="ECO:0000256" key="4">
    <source>
        <dbReference type="ARBA" id="ARBA00022853"/>
    </source>
</evidence>
<dbReference type="AlphaFoldDB" id="A0A8H7Q115"/>
<evidence type="ECO:0000313" key="11">
    <source>
        <dbReference type="EMBL" id="KAG2183079.1"/>
    </source>
</evidence>
<dbReference type="GO" id="GO:0003714">
    <property type="term" value="F:transcription corepressor activity"/>
    <property type="evidence" value="ECO:0007669"/>
    <property type="project" value="TreeGrafter"/>
</dbReference>
<gene>
    <name evidence="11" type="ORF">INT44_006060</name>
</gene>
<sequence length="473" mass="54410">MEAVTPFQHAMSGSDIRDILQIGKPTEPAPRKLKQAVEKKPEGISRELYSLIGGAPPIAFIKPNYKAKLSFQQKATPWEFRQFTNPARTDGLVLRHWVKTNDDNDGDYYFAKFNKVINVTDYTNEEYEKHLNDPNWTKEETDYLFALCRNYDLRFVVIADRYEYPGATRSMEDLKERYYGVNQALLRERAASSTDNNQERQTLIQQFSFDKNKEIERKKALEILFTRTPEQIEEEEALFVEARRLEQNDMKLAKEREQLLKFLQTYDIQQTLPSTPGPPSAGIPAQPGLATPGGIGIAGGSGTSPVHDKVNHQYKPVRIKLPWNHLPIHSQYSLKRRRVNQKWIQRRFDACQMLRSALRSTKFTKTCLVEIIEKKEKLTPGVYVRSQKIPPIKPNMIQKVGKVMDELGIPIRPIMPTVQVCSKFEQLQTAIITLLDLKRQVDRQETDLKVKKTQKSKDGTPTPQGPQEGIANR</sequence>
<dbReference type="Gene3D" id="1.10.10.60">
    <property type="entry name" value="Homeodomain-like"/>
    <property type="match status" value="1"/>
</dbReference>
<keyword evidence="4" id="KW-0156">Chromatin regulator</keyword>
<dbReference type="GO" id="GO:0006281">
    <property type="term" value="P:DNA repair"/>
    <property type="evidence" value="ECO:0007669"/>
    <property type="project" value="InterPro"/>
</dbReference>
<dbReference type="Proteomes" id="UP000612746">
    <property type="component" value="Unassembled WGS sequence"/>
</dbReference>
<dbReference type="InterPro" id="IPR008468">
    <property type="entry name" value="DMAP1"/>
</dbReference>
<dbReference type="PANTHER" id="PTHR12855:SF10">
    <property type="entry name" value="DNA METHYLTRANSFERASE 1-ASSOCIATED PROTEIN 1"/>
    <property type="match status" value="1"/>
</dbReference>
<dbReference type="SMART" id="SM00717">
    <property type="entry name" value="SANT"/>
    <property type="match status" value="1"/>
</dbReference>
<feature type="compositionally biased region" description="Basic and acidic residues" evidence="9">
    <location>
        <begin position="445"/>
        <end position="458"/>
    </location>
</feature>
<dbReference type="PANTHER" id="PTHR12855">
    <property type="entry name" value="DNA METHYLTRANSFERASE 1-ASSOCIATED PROTEIN 1 FAMILY MEMBER"/>
    <property type="match status" value="1"/>
</dbReference>
<protein>
    <recommendedName>
        <fullName evidence="3">SWR1-complex protein 4</fullName>
    </recommendedName>
</protein>
<dbReference type="EMBL" id="JAEPRA010000007">
    <property type="protein sequence ID" value="KAG2183079.1"/>
    <property type="molecule type" value="Genomic_DNA"/>
</dbReference>
<feature type="domain" description="Myb-like" evidence="10">
    <location>
        <begin position="132"/>
        <end position="184"/>
    </location>
</feature>
<dbReference type="OrthoDB" id="19740at2759"/>
<keyword evidence="5" id="KW-0805">Transcription regulation</keyword>